<gene>
    <name evidence="2" type="ORF">O181_078344</name>
</gene>
<proteinExistence type="predicted"/>
<sequence length="179" mass="20760">MSQLNKNTEVADVQSTSGQSRHSKSPTTTYKLLRPNLLRDLTTRSISDTLEKCSVEPLTSKNYSKWSTKVKMAFTIKNLDQFLKNELVKSIPKDSSDEEMEFFQNSCCQIYFWLGNSLDQENFDKFFNDNEEEYDPSFLWTSIKDHYAASSLENYAAIATKRFGMRIEEERVSDSIIEI</sequence>
<organism evidence="2 3">
    <name type="scientific">Austropuccinia psidii MF-1</name>
    <dbReference type="NCBI Taxonomy" id="1389203"/>
    <lineage>
        <taxon>Eukaryota</taxon>
        <taxon>Fungi</taxon>
        <taxon>Dikarya</taxon>
        <taxon>Basidiomycota</taxon>
        <taxon>Pucciniomycotina</taxon>
        <taxon>Pucciniomycetes</taxon>
        <taxon>Pucciniales</taxon>
        <taxon>Sphaerophragmiaceae</taxon>
        <taxon>Austropuccinia</taxon>
    </lineage>
</organism>
<evidence type="ECO:0000313" key="2">
    <source>
        <dbReference type="EMBL" id="MBW0538629.1"/>
    </source>
</evidence>
<dbReference type="AlphaFoldDB" id="A0A9Q3IH78"/>
<feature type="region of interest" description="Disordered" evidence="1">
    <location>
        <begin position="1"/>
        <end position="27"/>
    </location>
</feature>
<comment type="caution">
    <text evidence="2">The sequence shown here is derived from an EMBL/GenBank/DDBJ whole genome shotgun (WGS) entry which is preliminary data.</text>
</comment>
<keyword evidence="3" id="KW-1185">Reference proteome</keyword>
<name>A0A9Q3IH78_9BASI</name>
<dbReference type="EMBL" id="AVOT02043214">
    <property type="protein sequence ID" value="MBW0538629.1"/>
    <property type="molecule type" value="Genomic_DNA"/>
</dbReference>
<protein>
    <submittedName>
        <fullName evidence="2">Uncharacterized protein</fullName>
    </submittedName>
</protein>
<accession>A0A9Q3IH78</accession>
<evidence type="ECO:0000256" key="1">
    <source>
        <dbReference type="SAM" id="MobiDB-lite"/>
    </source>
</evidence>
<evidence type="ECO:0000313" key="3">
    <source>
        <dbReference type="Proteomes" id="UP000765509"/>
    </source>
</evidence>
<dbReference type="Proteomes" id="UP000765509">
    <property type="component" value="Unassembled WGS sequence"/>
</dbReference>
<reference evidence="2" key="1">
    <citation type="submission" date="2021-03" db="EMBL/GenBank/DDBJ databases">
        <title>Draft genome sequence of rust myrtle Austropuccinia psidii MF-1, a brazilian biotype.</title>
        <authorList>
            <person name="Quecine M.C."/>
            <person name="Pachon D.M.R."/>
            <person name="Bonatelli M.L."/>
            <person name="Correr F.H."/>
            <person name="Franceschini L.M."/>
            <person name="Leite T.F."/>
            <person name="Margarido G.R.A."/>
            <person name="Almeida C.A."/>
            <person name="Ferrarezi J.A."/>
            <person name="Labate C.A."/>
        </authorList>
    </citation>
    <scope>NUCLEOTIDE SEQUENCE</scope>
    <source>
        <strain evidence="2">MF-1</strain>
    </source>
</reference>